<keyword evidence="1" id="KW-1133">Transmembrane helix</keyword>
<feature type="transmembrane region" description="Helical" evidence="1">
    <location>
        <begin position="77"/>
        <end position="96"/>
    </location>
</feature>
<gene>
    <name evidence="2" type="ORF">AMAG_17041</name>
</gene>
<name>A0A0L0TCL5_ALLM3</name>
<dbReference type="OrthoDB" id="5518228at2759"/>
<evidence type="ECO:0008006" key="4">
    <source>
        <dbReference type="Google" id="ProtNLM"/>
    </source>
</evidence>
<organism evidence="2 3">
    <name type="scientific">Allomyces macrogynus (strain ATCC 38327)</name>
    <name type="common">Allomyces javanicus var. macrogynus</name>
    <dbReference type="NCBI Taxonomy" id="578462"/>
    <lineage>
        <taxon>Eukaryota</taxon>
        <taxon>Fungi</taxon>
        <taxon>Fungi incertae sedis</taxon>
        <taxon>Blastocladiomycota</taxon>
        <taxon>Blastocladiomycetes</taxon>
        <taxon>Blastocladiales</taxon>
        <taxon>Blastocladiaceae</taxon>
        <taxon>Allomyces</taxon>
    </lineage>
</organism>
<sequence length="216" mass="23471">MGMLDTLYHRVTAHSARLLHGFFAAQVVVAVINFLLVDFNSIIVDPVTNQLSLCILYLNSDRAANPLDALPGTGCRVSIDSSIALIIFTAALFGYHKYVERSGKMTHNIYSNVQQRWYWSFAACGATVLITMLVFAINTSAGLTSTCGSVDDNVNILLRRNQQNRIAPGTVSCSEFLGSDGTPRHARLSAAVALSWLSVIAWGGYVAMYVAAARSY</sequence>
<keyword evidence="1" id="KW-0472">Membrane</keyword>
<protein>
    <recommendedName>
        <fullName evidence="4">MARVEL domain-containing protein</fullName>
    </recommendedName>
</protein>
<dbReference type="Proteomes" id="UP000054350">
    <property type="component" value="Unassembled WGS sequence"/>
</dbReference>
<dbReference type="VEuPathDB" id="FungiDB:AMAG_17041"/>
<evidence type="ECO:0000313" key="2">
    <source>
        <dbReference type="EMBL" id="KNE72598.1"/>
    </source>
</evidence>
<keyword evidence="1" id="KW-0812">Transmembrane</keyword>
<feature type="transmembrane region" description="Helical" evidence="1">
    <location>
        <begin position="117"/>
        <end position="137"/>
    </location>
</feature>
<keyword evidence="3" id="KW-1185">Reference proteome</keyword>
<evidence type="ECO:0000256" key="1">
    <source>
        <dbReference type="SAM" id="Phobius"/>
    </source>
</evidence>
<accession>A0A0L0TCL5</accession>
<evidence type="ECO:0000313" key="3">
    <source>
        <dbReference type="Proteomes" id="UP000054350"/>
    </source>
</evidence>
<dbReference type="EMBL" id="GG745381">
    <property type="protein sequence ID" value="KNE72598.1"/>
    <property type="molecule type" value="Genomic_DNA"/>
</dbReference>
<reference evidence="3" key="2">
    <citation type="submission" date="2009-11" db="EMBL/GenBank/DDBJ databases">
        <title>The Genome Sequence of Allomyces macrogynus strain ATCC 38327.</title>
        <authorList>
            <consortium name="The Broad Institute Genome Sequencing Platform"/>
            <person name="Russ C."/>
            <person name="Cuomo C."/>
            <person name="Shea T."/>
            <person name="Young S.K."/>
            <person name="Zeng Q."/>
            <person name="Koehrsen M."/>
            <person name="Haas B."/>
            <person name="Borodovsky M."/>
            <person name="Guigo R."/>
            <person name="Alvarado L."/>
            <person name="Berlin A."/>
            <person name="Borenstein D."/>
            <person name="Chen Z."/>
            <person name="Engels R."/>
            <person name="Freedman E."/>
            <person name="Gellesch M."/>
            <person name="Goldberg J."/>
            <person name="Griggs A."/>
            <person name="Gujja S."/>
            <person name="Heiman D."/>
            <person name="Hepburn T."/>
            <person name="Howarth C."/>
            <person name="Jen D."/>
            <person name="Larson L."/>
            <person name="Lewis B."/>
            <person name="Mehta T."/>
            <person name="Park D."/>
            <person name="Pearson M."/>
            <person name="Roberts A."/>
            <person name="Saif S."/>
            <person name="Shenoy N."/>
            <person name="Sisk P."/>
            <person name="Stolte C."/>
            <person name="Sykes S."/>
            <person name="Walk T."/>
            <person name="White J."/>
            <person name="Yandava C."/>
            <person name="Burger G."/>
            <person name="Gray M.W."/>
            <person name="Holland P.W.H."/>
            <person name="King N."/>
            <person name="Lang F.B.F."/>
            <person name="Roger A.J."/>
            <person name="Ruiz-Trillo I."/>
            <person name="Lander E."/>
            <person name="Nusbaum C."/>
        </authorList>
    </citation>
    <scope>NUCLEOTIDE SEQUENCE [LARGE SCALE GENOMIC DNA]</scope>
    <source>
        <strain evidence="3">ATCC 38327</strain>
    </source>
</reference>
<feature type="transmembrane region" description="Helical" evidence="1">
    <location>
        <begin position="188"/>
        <end position="212"/>
    </location>
</feature>
<feature type="transmembrane region" description="Helical" evidence="1">
    <location>
        <begin position="21"/>
        <end position="43"/>
    </location>
</feature>
<reference evidence="2 3" key="1">
    <citation type="submission" date="2009-11" db="EMBL/GenBank/DDBJ databases">
        <title>Annotation of Allomyces macrogynus ATCC 38327.</title>
        <authorList>
            <consortium name="The Broad Institute Genome Sequencing Platform"/>
            <person name="Russ C."/>
            <person name="Cuomo C."/>
            <person name="Burger G."/>
            <person name="Gray M.W."/>
            <person name="Holland P.W.H."/>
            <person name="King N."/>
            <person name="Lang F.B.F."/>
            <person name="Roger A.J."/>
            <person name="Ruiz-Trillo I."/>
            <person name="Young S.K."/>
            <person name="Zeng Q."/>
            <person name="Gargeya S."/>
            <person name="Fitzgerald M."/>
            <person name="Haas B."/>
            <person name="Abouelleil A."/>
            <person name="Alvarado L."/>
            <person name="Arachchi H.M."/>
            <person name="Berlin A."/>
            <person name="Chapman S.B."/>
            <person name="Gearin G."/>
            <person name="Goldberg J."/>
            <person name="Griggs A."/>
            <person name="Gujja S."/>
            <person name="Hansen M."/>
            <person name="Heiman D."/>
            <person name="Howarth C."/>
            <person name="Larimer J."/>
            <person name="Lui A."/>
            <person name="MacDonald P.J.P."/>
            <person name="McCowen C."/>
            <person name="Montmayeur A."/>
            <person name="Murphy C."/>
            <person name="Neiman D."/>
            <person name="Pearson M."/>
            <person name="Priest M."/>
            <person name="Roberts A."/>
            <person name="Saif S."/>
            <person name="Shea T."/>
            <person name="Sisk P."/>
            <person name="Stolte C."/>
            <person name="Sykes S."/>
            <person name="Wortman J."/>
            <person name="Nusbaum C."/>
            <person name="Birren B."/>
        </authorList>
    </citation>
    <scope>NUCLEOTIDE SEQUENCE [LARGE SCALE GENOMIC DNA]</scope>
    <source>
        <strain evidence="2 3">ATCC 38327</strain>
    </source>
</reference>
<proteinExistence type="predicted"/>
<dbReference type="AlphaFoldDB" id="A0A0L0TCL5"/>